<organism evidence="2 3">
    <name type="scientific">Malassezia obtusa</name>
    <dbReference type="NCBI Taxonomy" id="76774"/>
    <lineage>
        <taxon>Eukaryota</taxon>
        <taxon>Fungi</taxon>
        <taxon>Dikarya</taxon>
        <taxon>Basidiomycota</taxon>
        <taxon>Ustilaginomycotina</taxon>
        <taxon>Malasseziomycetes</taxon>
        <taxon>Malasseziales</taxon>
        <taxon>Malasseziaceae</taxon>
        <taxon>Malassezia</taxon>
    </lineage>
</organism>
<dbReference type="AlphaFoldDB" id="A0AAF0E131"/>
<evidence type="ECO:0000256" key="1">
    <source>
        <dbReference type="SAM" id="MobiDB-lite"/>
    </source>
</evidence>
<accession>A0AAF0E131</accession>
<evidence type="ECO:0000313" key="3">
    <source>
        <dbReference type="Proteomes" id="UP001214603"/>
    </source>
</evidence>
<feature type="compositionally biased region" description="Low complexity" evidence="1">
    <location>
        <begin position="189"/>
        <end position="198"/>
    </location>
</feature>
<keyword evidence="3" id="KW-1185">Reference proteome</keyword>
<reference evidence="2" key="1">
    <citation type="submission" date="2023-03" db="EMBL/GenBank/DDBJ databases">
        <title>Mating type loci evolution in Malassezia.</title>
        <authorList>
            <person name="Coelho M.A."/>
        </authorList>
    </citation>
    <scope>NUCLEOTIDE SEQUENCE</scope>
    <source>
        <strain evidence="2">CBS 7876</strain>
    </source>
</reference>
<feature type="region of interest" description="Disordered" evidence="1">
    <location>
        <begin position="189"/>
        <end position="274"/>
    </location>
</feature>
<dbReference type="EMBL" id="CP119934">
    <property type="protein sequence ID" value="WFD01632.1"/>
    <property type="molecule type" value="Genomic_DNA"/>
</dbReference>
<gene>
    <name evidence="2" type="ORF">MOBT1_000308</name>
</gene>
<sequence>MRLTQNGAQLNARACHMLSDAPPPSASSRGACPVAHAPPDARLACTSRTHAGQLVLADPPPATRSARWPVRIDLAVVWCASDAPSLAAALGARHVGAPLVALHARVLHAAFAQVCARTGAALHGAYVQRMHAVVPLLDHMAESVGRVLGAESRPLAAALLAADRRALPPGAFEMCLGVYADAPRAVRRAAPGGAPSAARVRHAPAHSDDTLPLLSTDAPSLLDDAPSSRSGDALSSRRTSSARARTHTPPWSSDADSRVSWATPREPSSPLQRI</sequence>
<evidence type="ECO:0000313" key="2">
    <source>
        <dbReference type="EMBL" id="WFD01632.1"/>
    </source>
</evidence>
<protein>
    <submittedName>
        <fullName evidence="2">Uncharacterized protein</fullName>
    </submittedName>
</protein>
<name>A0AAF0E131_9BASI</name>
<proteinExistence type="predicted"/>
<dbReference type="Proteomes" id="UP001214603">
    <property type="component" value="Chromosome 1"/>
</dbReference>